<feature type="region of interest" description="Disordered" evidence="1">
    <location>
        <begin position="1"/>
        <end position="69"/>
    </location>
</feature>
<evidence type="ECO:0000313" key="3">
    <source>
        <dbReference type="Proteomes" id="UP001190700"/>
    </source>
</evidence>
<proteinExistence type="predicted"/>
<gene>
    <name evidence="2" type="ORF">CYMTET_20926</name>
</gene>
<dbReference type="AlphaFoldDB" id="A0AAE0G325"/>
<dbReference type="Proteomes" id="UP001190700">
    <property type="component" value="Unassembled WGS sequence"/>
</dbReference>
<name>A0AAE0G325_9CHLO</name>
<evidence type="ECO:0000313" key="2">
    <source>
        <dbReference type="EMBL" id="KAK3270689.1"/>
    </source>
</evidence>
<keyword evidence="3" id="KW-1185">Reference proteome</keyword>
<organism evidence="2 3">
    <name type="scientific">Cymbomonas tetramitiformis</name>
    <dbReference type="NCBI Taxonomy" id="36881"/>
    <lineage>
        <taxon>Eukaryota</taxon>
        <taxon>Viridiplantae</taxon>
        <taxon>Chlorophyta</taxon>
        <taxon>Pyramimonadophyceae</taxon>
        <taxon>Pyramimonadales</taxon>
        <taxon>Pyramimonadaceae</taxon>
        <taxon>Cymbomonas</taxon>
    </lineage>
</organism>
<reference evidence="2 3" key="1">
    <citation type="journal article" date="2015" name="Genome Biol. Evol.">
        <title>Comparative Genomics of a Bacterivorous Green Alga Reveals Evolutionary Causalities and Consequences of Phago-Mixotrophic Mode of Nutrition.</title>
        <authorList>
            <person name="Burns J.A."/>
            <person name="Paasch A."/>
            <person name="Narechania A."/>
            <person name="Kim E."/>
        </authorList>
    </citation>
    <scope>NUCLEOTIDE SEQUENCE [LARGE SCALE GENOMIC DNA]</scope>
    <source>
        <strain evidence="2 3">PLY_AMNH</strain>
    </source>
</reference>
<protein>
    <submittedName>
        <fullName evidence="2">Uncharacterized protein</fullName>
    </submittedName>
</protein>
<evidence type="ECO:0000256" key="1">
    <source>
        <dbReference type="SAM" id="MobiDB-lite"/>
    </source>
</evidence>
<comment type="caution">
    <text evidence="2">The sequence shown here is derived from an EMBL/GenBank/DDBJ whole genome shotgun (WGS) entry which is preliminary data.</text>
</comment>
<accession>A0AAE0G325</accession>
<sequence>MSALRRSSLGEALRAARRPGGTPTPSPSNSTNTTPPPGPTRPRRIIAPTSLRSRPTALRPSPTPLQFFNDPTVLVSTPVEEGREDTYPEQLAYSFTYPSDLIAVLRAGGFNQKDGDCDFYHVVLNNILFTGLPVVIRGTALALYHEAARSHPGRGGRYVLQRLRCDGEGVPDSDPDRHWIKMRAVTLCEGKDPNPQLTVIPILGDKHARINTDYSEAKRVTEGPVLRPHHFCEVLAVCHPALPQRHP</sequence>
<feature type="compositionally biased region" description="Low complexity" evidence="1">
    <location>
        <begin position="18"/>
        <end position="33"/>
    </location>
</feature>
<dbReference type="EMBL" id="LGRX02010251">
    <property type="protein sequence ID" value="KAK3270689.1"/>
    <property type="molecule type" value="Genomic_DNA"/>
</dbReference>